<keyword evidence="4" id="KW-0808">Transferase</keyword>
<dbReference type="GO" id="GO:0016763">
    <property type="term" value="F:pentosyltransferase activity"/>
    <property type="evidence" value="ECO:0007669"/>
    <property type="project" value="TreeGrafter"/>
</dbReference>
<dbReference type="Pfam" id="PF13231">
    <property type="entry name" value="PMT_2"/>
    <property type="match status" value="1"/>
</dbReference>
<dbReference type="OrthoDB" id="9951391at2"/>
<keyword evidence="11" id="KW-1185">Reference proteome</keyword>
<feature type="transmembrane region" description="Helical" evidence="8">
    <location>
        <begin position="130"/>
        <end position="148"/>
    </location>
</feature>
<evidence type="ECO:0000256" key="4">
    <source>
        <dbReference type="ARBA" id="ARBA00022679"/>
    </source>
</evidence>
<keyword evidence="2" id="KW-1003">Cell membrane</keyword>
<evidence type="ECO:0000256" key="3">
    <source>
        <dbReference type="ARBA" id="ARBA00022676"/>
    </source>
</evidence>
<dbReference type="InterPro" id="IPR038731">
    <property type="entry name" value="RgtA/B/C-like"/>
</dbReference>
<dbReference type="InterPro" id="IPR050297">
    <property type="entry name" value="LipidA_mod_glycosyltrf_83"/>
</dbReference>
<accession>A0A518EP21</accession>
<reference evidence="10 11" key="1">
    <citation type="submission" date="2019-02" db="EMBL/GenBank/DDBJ databases">
        <title>Deep-cultivation of Planctomycetes and their phenomic and genomic characterization uncovers novel biology.</title>
        <authorList>
            <person name="Wiegand S."/>
            <person name="Jogler M."/>
            <person name="Boedeker C."/>
            <person name="Pinto D."/>
            <person name="Vollmers J."/>
            <person name="Rivas-Marin E."/>
            <person name="Kohn T."/>
            <person name="Peeters S.H."/>
            <person name="Heuer A."/>
            <person name="Rast P."/>
            <person name="Oberbeckmann S."/>
            <person name="Bunk B."/>
            <person name="Jeske O."/>
            <person name="Meyerdierks A."/>
            <person name="Storesund J.E."/>
            <person name="Kallscheuer N."/>
            <person name="Luecker S."/>
            <person name="Lage O.M."/>
            <person name="Pohl T."/>
            <person name="Merkel B.J."/>
            <person name="Hornburger P."/>
            <person name="Mueller R.-W."/>
            <person name="Bruemmer F."/>
            <person name="Labrenz M."/>
            <person name="Spormann A.M."/>
            <person name="Op den Camp H."/>
            <person name="Overmann J."/>
            <person name="Amann R."/>
            <person name="Jetten M.S.M."/>
            <person name="Mascher T."/>
            <person name="Medema M.H."/>
            <person name="Devos D.P."/>
            <person name="Kaster A.-K."/>
            <person name="Ovreas L."/>
            <person name="Rohde M."/>
            <person name="Galperin M.Y."/>
            <person name="Jogler C."/>
        </authorList>
    </citation>
    <scope>NUCLEOTIDE SEQUENCE [LARGE SCALE GENOMIC DNA]</scope>
    <source>
        <strain evidence="10 11">Poly30</strain>
    </source>
</reference>
<evidence type="ECO:0000313" key="11">
    <source>
        <dbReference type="Proteomes" id="UP000320390"/>
    </source>
</evidence>
<feature type="transmembrane region" description="Helical" evidence="8">
    <location>
        <begin position="235"/>
        <end position="255"/>
    </location>
</feature>
<keyword evidence="6 8" id="KW-1133">Transmembrane helix</keyword>
<sequence>MQPLPTATDPHRALWSRNSGLVWLVLLAAALRFATLGRWSLWIDEAFTLHDAHDYVPSYPFGYVMTRWAVALFGDSEFALRLLPCLFGVATIAVLGLPGANEQETARWRLAALLLALSPWHLFWSQSARYYAPLTFFMVVAARAIPTRRVTDSDRRLRRWGLAVAAGGLALICHPSAAFFLPGALVYSWSLIDRRARLYGLGFVLAGGAFALYRYGYLVPIHLQYKGQGSPLQFVTSFGFLAGPLMLSVAAFGLIRTLVTRDALSRDERARMEICFGVLSGLIFLAVSFWLFVTGYHAIAALPFLMLLAARGALSTQRWPRRILVAALILEQLMGLGLYHRSSGMRPRYREAVQVMAEWPEAVVYATRDEPVAYYRGTGRRVLRDSPDARPFERDSLDEFIGIVESGRPAWLLIHPDDLHGWPKSEQARLMVLTEGHLRASLPNHLGPKELSLRVYAFHH</sequence>
<feature type="transmembrane region" description="Helical" evidence="8">
    <location>
        <begin position="198"/>
        <end position="215"/>
    </location>
</feature>
<evidence type="ECO:0000256" key="8">
    <source>
        <dbReference type="SAM" id="Phobius"/>
    </source>
</evidence>
<dbReference type="AlphaFoldDB" id="A0A518EP21"/>
<dbReference type="PANTHER" id="PTHR33908:SF11">
    <property type="entry name" value="MEMBRANE PROTEIN"/>
    <property type="match status" value="1"/>
</dbReference>
<proteinExistence type="predicted"/>
<keyword evidence="7 8" id="KW-0472">Membrane</keyword>
<dbReference type="PANTHER" id="PTHR33908">
    <property type="entry name" value="MANNOSYLTRANSFERASE YKCB-RELATED"/>
    <property type="match status" value="1"/>
</dbReference>
<dbReference type="GO" id="GO:0009103">
    <property type="term" value="P:lipopolysaccharide biosynthetic process"/>
    <property type="evidence" value="ECO:0007669"/>
    <property type="project" value="UniProtKB-ARBA"/>
</dbReference>
<protein>
    <recommendedName>
        <fullName evidence="9">Glycosyltransferase RgtA/B/C/D-like domain-containing protein</fullName>
    </recommendedName>
</protein>
<keyword evidence="3" id="KW-0328">Glycosyltransferase</keyword>
<evidence type="ECO:0000256" key="1">
    <source>
        <dbReference type="ARBA" id="ARBA00004651"/>
    </source>
</evidence>
<comment type="subcellular location">
    <subcellularLocation>
        <location evidence="1">Cell membrane</location>
        <topology evidence="1">Multi-pass membrane protein</topology>
    </subcellularLocation>
</comment>
<organism evidence="10 11">
    <name type="scientific">Saltatorellus ferox</name>
    <dbReference type="NCBI Taxonomy" id="2528018"/>
    <lineage>
        <taxon>Bacteria</taxon>
        <taxon>Pseudomonadati</taxon>
        <taxon>Planctomycetota</taxon>
        <taxon>Planctomycetia</taxon>
        <taxon>Planctomycetia incertae sedis</taxon>
        <taxon>Saltatorellus</taxon>
    </lineage>
</organism>
<evidence type="ECO:0000313" key="10">
    <source>
        <dbReference type="EMBL" id="QDV05833.1"/>
    </source>
</evidence>
<dbReference type="GO" id="GO:0005886">
    <property type="term" value="C:plasma membrane"/>
    <property type="evidence" value="ECO:0007669"/>
    <property type="project" value="UniProtKB-SubCell"/>
</dbReference>
<name>A0A518EP21_9BACT</name>
<evidence type="ECO:0000256" key="7">
    <source>
        <dbReference type="ARBA" id="ARBA00023136"/>
    </source>
</evidence>
<evidence type="ECO:0000256" key="5">
    <source>
        <dbReference type="ARBA" id="ARBA00022692"/>
    </source>
</evidence>
<dbReference type="Proteomes" id="UP000320390">
    <property type="component" value="Chromosome"/>
</dbReference>
<evidence type="ECO:0000256" key="2">
    <source>
        <dbReference type="ARBA" id="ARBA00022475"/>
    </source>
</evidence>
<feature type="transmembrane region" description="Helical" evidence="8">
    <location>
        <begin position="160"/>
        <end position="186"/>
    </location>
</feature>
<feature type="transmembrane region" description="Helical" evidence="8">
    <location>
        <begin position="21"/>
        <end position="43"/>
    </location>
</feature>
<evidence type="ECO:0000256" key="6">
    <source>
        <dbReference type="ARBA" id="ARBA00022989"/>
    </source>
</evidence>
<feature type="domain" description="Glycosyltransferase RgtA/B/C/D-like" evidence="9">
    <location>
        <begin position="60"/>
        <end position="211"/>
    </location>
</feature>
<feature type="transmembrane region" description="Helical" evidence="8">
    <location>
        <begin position="276"/>
        <end position="299"/>
    </location>
</feature>
<dbReference type="EMBL" id="CP036434">
    <property type="protein sequence ID" value="QDV05833.1"/>
    <property type="molecule type" value="Genomic_DNA"/>
</dbReference>
<gene>
    <name evidence="10" type="ORF">Poly30_13360</name>
</gene>
<evidence type="ECO:0000259" key="9">
    <source>
        <dbReference type="Pfam" id="PF13231"/>
    </source>
</evidence>
<keyword evidence="5 8" id="KW-0812">Transmembrane</keyword>
<feature type="transmembrane region" description="Helical" evidence="8">
    <location>
        <begin position="80"/>
        <end position="100"/>
    </location>
</feature>